<reference evidence="1 2" key="1">
    <citation type="submission" date="2016-11" db="EMBL/GenBank/DDBJ databases">
        <authorList>
            <person name="Jaros S."/>
            <person name="Januszkiewicz K."/>
            <person name="Wedrychowicz H."/>
        </authorList>
    </citation>
    <scope>NUCLEOTIDE SEQUENCE [LARGE SCALE GENOMIC DNA]</scope>
    <source>
        <strain evidence="1 2">DSM 15930</strain>
    </source>
</reference>
<dbReference type="EMBL" id="FRCP01000016">
    <property type="protein sequence ID" value="SHM77376.1"/>
    <property type="molecule type" value="Genomic_DNA"/>
</dbReference>
<dbReference type="AlphaFoldDB" id="A0A1M7LGT5"/>
<evidence type="ECO:0000313" key="1">
    <source>
        <dbReference type="EMBL" id="SHM77376.1"/>
    </source>
</evidence>
<accession>A0A1M7LGT5</accession>
<dbReference type="Proteomes" id="UP000184038">
    <property type="component" value="Unassembled WGS sequence"/>
</dbReference>
<dbReference type="OrthoDB" id="1975547at2"/>
<organism evidence="1 2">
    <name type="scientific">Anaerosporobacter mobilis DSM 15930</name>
    <dbReference type="NCBI Taxonomy" id="1120996"/>
    <lineage>
        <taxon>Bacteria</taxon>
        <taxon>Bacillati</taxon>
        <taxon>Bacillota</taxon>
        <taxon>Clostridia</taxon>
        <taxon>Lachnospirales</taxon>
        <taxon>Lachnospiraceae</taxon>
        <taxon>Anaerosporobacter</taxon>
    </lineage>
</organism>
<sequence>MNIKDYMNGQNAGMDYACKIAKEKGTDALVEECKFRKKTGIPITVERKKCDEAIERIKMNTIDTIRILSLCVLRDEFGFGKDRLKRFAERFEKKTDCLVDEFVNWEDIIENIKEETGLEESIRKNEVK</sequence>
<evidence type="ECO:0000313" key="2">
    <source>
        <dbReference type="Proteomes" id="UP000184038"/>
    </source>
</evidence>
<protein>
    <submittedName>
        <fullName evidence="1">Uncharacterized protein</fullName>
    </submittedName>
</protein>
<dbReference type="RefSeq" id="WP_073289462.1">
    <property type="nucleotide sequence ID" value="NZ_FRCP01000016.1"/>
</dbReference>
<gene>
    <name evidence="1" type="ORF">SAMN02746066_03262</name>
</gene>
<name>A0A1M7LGT5_9FIRM</name>
<dbReference type="STRING" id="1120996.SAMN02746066_03262"/>
<proteinExistence type="predicted"/>
<keyword evidence="2" id="KW-1185">Reference proteome</keyword>